<feature type="region of interest" description="Disordered" evidence="1">
    <location>
        <begin position="1"/>
        <end position="25"/>
    </location>
</feature>
<protein>
    <submittedName>
        <fullName evidence="3">RRM3 protein</fullName>
    </submittedName>
</protein>
<feature type="region of interest" description="Disordered" evidence="1">
    <location>
        <begin position="160"/>
        <end position="192"/>
    </location>
</feature>
<evidence type="ECO:0000313" key="3">
    <source>
        <dbReference type="EMBL" id="CAE7911416.1"/>
    </source>
</evidence>
<feature type="domain" description="OTU" evidence="2">
    <location>
        <begin position="27"/>
        <end position="159"/>
    </location>
</feature>
<dbReference type="AlphaFoldDB" id="A0A813BN54"/>
<name>A0A813BN54_9DINO</name>
<dbReference type="SUPFAM" id="SSF54001">
    <property type="entry name" value="Cysteine proteinases"/>
    <property type="match status" value="1"/>
</dbReference>
<accession>A0A813BN54</accession>
<dbReference type="EMBL" id="CAJNJA010074083">
    <property type="protein sequence ID" value="CAE7911416.1"/>
    <property type="molecule type" value="Genomic_DNA"/>
</dbReference>
<evidence type="ECO:0000256" key="1">
    <source>
        <dbReference type="SAM" id="MobiDB-lite"/>
    </source>
</evidence>
<dbReference type="InterPro" id="IPR038765">
    <property type="entry name" value="Papain-like_cys_pep_sf"/>
</dbReference>
<dbReference type="CDD" id="cd19756">
    <property type="entry name" value="Bbox2"/>
    <property type="match status" value="1"/>
</dbReference>
<feature type="compositionally biased region" description="Low complexity" evidence="1">
    <location>
        <begin position="1"/>
        <end position="19"/>
    </location>
</feature>
<organism evidence="3 4">
    <name type="scientific">Symbiodinium necroappetens</name>
    <dbReference type="NCBI Taxonomy" id="1628268"/>
    <lineage>
        <taxon>Eukaryota</taxon>
        <taxon>Sar</taxon>
        <taxon>Alveolata</taxon>
        <taxon>Dinophyceae</taxon>
        <taxon>Suessiales</taxon>
        <taxon>Symbiodiniaceae</taxon>
        <taxon>Symbiodinium</taxon>
    </lineage>
</organism>
<evidence type="ECO:0000313" key="4">
    <source>
        <dbReference type="Proteomes" id="UP000601435"/>
    </source>
</evidence>
<dbReference type="InterPro" id="IPR046700">
    <property type="entry name" value="DUF6570"/>
</dbReference>
<reference evidence="3" key="1">
    <citation type="submission" date="2021-02" db="EMBL/GenBank/DDBJ databases">
        <authorList>
            <person name="Dougan E. K."/>
            <person name="Rhodes N."/>
            <person name="Thang M."/>
            <person name="Chan C."/>
        </authorList>
    </citation>
    <scope>NUCLEOTIDE SEQUENCE</scope>
</reference>
<dbReference type="OrthoDB" id="444286at2759"/>
<feature type="non-terminal residue" evidence="3">
    <location>
        <position position="1"/>
    </location>
</feature>
<gene>
    <name evidence="3" type="primary">RRM3</name>
    <name evidence="3" type="ORF">SNEC2469_LOCUS31067</name>
</gene>
<feature type="non-terminal residue" evidence="3">
    <location>
        <position position="529"/>
    </location>
</feature>
<dbReference type="PROSITE" id="PS50802">
    <property type="entry name" value="OTU"/>
    <property type="match status" value="1"/>
</dbReference>
<dbReference type="Gene3D" id="3.90.70.80">
    <property type="match status" value="1"/>
</dbReference>
<dbReference type="Proteomes" id="UP000601435">
    <property type="component" value="Unassembled WGS sequence"/>
</dbReference>
<comment type="caution">
    <text evidence="3">The sequence shown here is derived from an EMBL/GenBank/DDBJ whole genome shotgun (WGS) entry which is preliminary data.</text>
</comment>
<dbReference type="CDD" id="cd22744">
    <property type="entry name" value="OTU"/>
    <property type="match status" value="1"/>
</dbReference>
<proteinExistence type="predicted"/>
<keyword evidence="4" id="KW-1185">Reference proteome</keyword>
<dbReference type="Pfam" id="PF20209">
    <property type="entry name" value="DUF6570"/>
    <property type="match status" value="1"/>
</dbReference>
<evidence type="ECO:0000259" key="2">
    <source>
        <dbReference type="PROSITE" id="PS50802"/>
    </source>
</evidence>
<dbReference type="InterPro" id="IPR003323">
    <property type="entry name" value="OTU_dom"/>
</dbReference>
<sequence length="529" mass="59148">ALCGNTASASSSSRSGRNSPGECPGNFRLVKMPPDGNCLFHALSRDSGEDASALRNEVADFLEEQAAQQQEHEDSWLDEAAMLRGDPEECWGGDVSALAWSLLRERRAQVHWRDYAQDYFRFDERTHWQVLDNMADPDKHPVLHLLYNGIDHYDLLLPDSGTDPVDQERPTARPTAHAAHGRQTGESGGSHSSAWVSGEAWPRIFCAFNDCAWCSEHGDEEELLQHLHQHHLPQLEPLLQLLPDPNAQDALLSIYNEAVAIKCRLASSSGRIFLGPHGVAVVRQSNLWRQGRSACIHTRVAETEDAGNIKWHRPLQRAAGATSATFLGRPLSEIANILGLDSFLEKYDRLEGDLKLTTFEDFAHWRVRLPSNDGGEDGPFLLCCPEDHRCAAHPQHVAEGRFCEECEVPLCSECHQRLKAGKLPPLSLCNDMWTGYAPERLYAENVTVMEMICASPCVTTLICMSMEARYRSDSSSLEEKIHPLDEKVHMARHRLGARGNALTFPLAWEDLLRKLQAHHGLLDSEANQE</sequence>